<feature type="transmembrane region" description="Helical" evidence="1">
    <location>
        <begin position="233"/>
        <end position="252"/>
    </location>
</feature>
<protein>
    <recommendedName>
        <fullName evidence="2">CAAX prenyl protease 2/Lysostaphin resistance protein A-like domain-containing protein</fullName>
    </recommendedName>
</protein>
<dbReference type="RefSeq" id="XP_008615717.1">
    <property type="nucleotide sequence ID" value="XM_008617495.1"/>
</dbReference>
<gene>
    <name evidence="3" type="ORF">SDRG_11452</name>
</gene>
<keyword evidence="1" id="KW-1133">Transmembrane helix</keyword>
<dbReference type="Pfam" id="PF02517">
    <property type="entry name" value="Rce1-like"/>
    <property type="match status" value="1"/>
</dbReference>
<dbReference type="PANTHER" id="PTHR36435:SF1">
    <property type="entry name" value="CAAX AMINO TERMINAL PROTEASE FAMILY PROTEIN"/>
    <property type="match status" value="1"/>
</dbReference>
<dbReference type="OrthoDB" id="271604at2759"/>
<dbReference type="OMA" id="VSWSNVE"/>
<feature type="transmembrane region" description="Helical" evidence="1">
    <location>
        <begin position="130"/>
        <end position="149"/>
    </location>
</feature>
<feature type="transmembrane region" description="Helical" evidence="1">
    <location>
        <begin position="88"/>
        <end position="109"/>
    </location>
</feature>
<proteinExistence type="predicted"/>
<dbReference type="GO" id="GO:0004175">
    <property type="term" value="F:endopeptidase activity"/>
    <property type="evidence" value="ECO:0007669"/>
    <property type="project" value="UniProtKB-ARBA"/>
</dbReference>
<dbReference type="InterPro" id="IPR003675">
    <property type="entry name" value="Rce1/LyrA-like_dom"/>
</dbReference>
<reference evidence="3 4" key="1">
    <citation type="submission" date="2012-04" db="EMBL/GenBank/DDBJ databases">
        <title>The Genome Sequence of Saprolegnia declina VS20.</title>
        <authorList>
            <consortium name="The Broad Institute Genome Sequencing Platform"/>
            <person name="Russ C."/>
            <person name="Nusbaum C."/>
            <person name="Tyler B."/>
            <person name="van West P."/>
            <person name="Dieguez-Uribeondo J."/>
            <person name="de Bruijn I."/>
            <person name="Tripathy S."/>
            <person name="Jiang R."/>
            <person name="Young S.K."/>
            <person name="Zeng Q."/>
            <person name="Gargeya S."/>
            <person name="Fitzgerald M."/>
            <person name="Haas B."/>
            <person name="Abouelleil A."/>
            <person name="Alvarado L."/>
            <person name="Arachchi H.M."/>
            <person name="Berlin A."/>
            <person name="Chapman S.B."/>
            <person name="Goldberg J."/>
            <person name="Griggs A."/>
            <person name="Gujja S."/>
            <person name="Hansen M."/>
            <person name="Howarth C."/>
            <person name="Imamovic A."/>
            <person name="Larimer J."/>
            <person name="McCowen C."/>
            <person name="Montmayeur A."/>
            <person name="Murphy C."/>
            <person name="Neiman D."/>
            <person name="Pearson M."/>
            <person name="Priest M."/>
            <person name="Roberts A."/>
            <person name="Saif S."/>
            <person name="Shea T."/>
            <person name="Sisk P."/>
            <person name="Sykes S."/>
            <person name="Wortman J."/>
            <person name="Nusbaum C."/>
            <person name="Birren B."/>
        </authorList>
    </citation>
    <scope>NUCLEOTIDE SEQUENCE [LARGE SCALE GENOMIC DNA]</scope>
    <source>
        <strain evidence="3 4">VS20</strain>
    </source>
</reference>
<keyword evidence="4" id="KW-1185">Reference proteome</keyword>
<feature type="transmembrane region" description="Helical" evidence="1">
    <location>
        <begin position="286"/>
        <end position="306"/>
    </location>
</feature>
<dbReference type="InParanoid" id="T0PZJ8"/>
<evidence type="ECO:0000256" key="1">
    <source>
        <dbReference type="SAM" id="Phobius"/>
    </source>
</evidence>
<evidence type="ECO:0000313" key="4">
    <source>
        <dbReference type="Proteomes" id="UP000030762"/>
    </source>
</evidence>
<dbReference type="GeneID" id="19952179"/>
<dbReference type="InterPro" id="IPR052710">
    <property type="entry name" value="CAAX_protease"/>
</dbReference>
<organism evidence="3 4">
    <name type="scientific">Saprolegnia diclina (strain VS20)</name>
    <dbReference type="NCBI Taxonomy" id="1156394"/>
    <lineage>
        <taxon>Eukaryota</taxon>
        <taxon>Sar</taxon>
        <taxon>Stramenopiles</taxon>
        <taxon>Oomycota</taxon>
        <taxon>Saprolegniomycetes</taxon>
        <taxon>Saprolegniales</taxon>
        <taxon>Saprolegniaceae</taxon>
        <taxon>Saprolegnia</taxon>
    </lineage>
</organism>
<sequence>MAGALWHEAHVLDAAENGVVLWLMDPSAETRKVHGTVVAAIFAWVEVVAFLGETFLVMVLAIASRSTLLYFLSFLMERDTSATTIVDATYDAVFVVAWLVHRYAAFFHLSPRALCERLGLLRWRPLATSTKWLVLYHLVGFGLVVAWQWHTSDWFLSLDNYYDPATGQLQLARVLEILLLSPIKEEIVFRGLAFHLLLNRIPSNGVAAGVASVLFGCTHLINLKHSSFSTPYVLLQTCLGIEIGLYYAVLFVQTRQNLRDSIVLHIVNNVLSSFLSTHTDFSARPIFAVLLLHAIVVYLGLTYASIRSMQAPRKLA</sequence>
<dbReference type="PANTHER" id="PTHR36435">
    <property type="entry name" value="SLR1288 PROTEIN"/>
    <property type="match status" value="1"/>
</dbReference>
<dbReference type="Proteomes" id="UP000030762">
    <property type="component" value="Unassembled WGS sequence"/>
</dbReference>
<dbReference type="eggNOG" id="ENOG502S6GY">
    <property type="taxonomic scope" value="Eukaryota"/>
</dbReference>
<evidence type="ECO:0000313" key="3">
    <source>
        <dbReference type="EMBL" id="EQC30979.1"/>
    </source>
</evidence>
<accession>T0PZJ8</accession>
<name>T0PZJ8_SAPDV</name>
<keyword evidence="1" id="KW-0472">Membrane</keyword>
<dbReference type="VEuPathDB" id="FungiDB:SDRG_11452"/>
<feature type="domain" description="CAAX prenyl protease 2/Lysostaphin resistance protein A-like" evidence="2">
    <location>
        <begin position="170"/>
        <end position="271"/>
    </location>
</feature>
<dbReference type="AlphaFoldDB" id="T0PZJ8"/>
<feature type="transmembrane region" description="Helical" evidence="1">
    <location>
        <begin position="201"/>
        <end position="221"/>
    </location>
</feature>
<dbReference type="GO" id="GO:0080120">
    <property type="term" value="P:CAAX-box protein maturation"/>
    <property type="evidence" value="ECO:0007669"/>
    <property type="project" value="UniProtKB-ARBA"/>
</dbReference>
<evidence type="ECO:0000259" key="2">
    <source>
        <dbReference type="Pfam" id="PF02517"/>
    </source>
</evidence>
<dbReference type="EMBL" id="JH767172">
    <property type="protein sequence ID" value="EQC30979.1"/>
    <property type="molecule type" value="Genomic_DNA"/>
</dbReference>
<keyword evidence="1" id="KW-0812">Transmembrane</keyword>